<evidence type="ECO:0000313" key="2">
    <source>
        <dbReference type="WBParaSite" id="nRc.2.0.1.t25292-RA"/>
    </source>
</evidence>
<accession>A0A915JGP9</accession>
<name>A0A915JGP9_ROMCU</name>
<sequence length="90" mass="10085">MLFHCAPFKLWSHAFVLSLKPHMLIQLKKQPVTLIPGNYCSIACIADCTSKKGLLTGRLAAKNHSPIAQGSLFRSALWEKMKPSYLFLKV</sequence>
<proteinExistence type="predicted"/>
<reference evidence="2" key="1">
    <citation type="submission" date="2022-11" db="UniProtKB">
        <authorList>
            <consortium name="WormBaseParasite"/>
        </authorList>
    </citation>
    <scope>IDENTIFICATION</scope>
</reference>
<dbReference type="AlphaFoldDB" id="A0A915JGP9"/>
<dbReference type="WBParaSite" id="nRc.2.0.1.t25292-RA">
    <property type="protein sequence ID" value="nRc.2.0.1.t25292-RA"/>
    <property type="gene ID" value="nRc.2.0.1.g25292"/>
</dbReference>
<keyword evidence="1" id="KW-1185">Reference proteome</keyword>
<dbReference type="Proteomes" id="UP000887565">
    <property type="component" value="Unplaced"/>
</dbReference>
<organism evidence="1 2">
    <name type="scientific">Romanomermis culicivorax</name>
    <name type="common">Nematode worm</name>
    <dbReference type="NCBI Taxonomy" id="13658"/>
    <lineage>
        <taxon>Eukaryota</taxon>
        <taxon>Metazoa</taxon>
        <taxon>Ecdysozoa</taxon>
        <taxon>Nematoda</taxon>
        <taxon>Enoplea</taxon>
        <taxon>Dorylaimia</taxon>
        <taxon>Mermithida</taxon>
        <taxon>Mermithoidea</taxon>
        <taxon>Mermithidae</taxon>
        <taxon>Romanomermis</taxon>
    </lineage>
</organism>
<protein>
    <submittedName>
        <fullName evidence="2">Uncharacterized protein</fullName>
    </submittedName>
</protein>
<evidence type="ECO:0000313" key="1">
    <source>
        <dbReference type="Proteomes" id="UP000887565"/>
    </source>
</evidence>